<keyword evidence="1" id="KW-0472">Membrane</keyword>
<sequence length="162" mass="18941">MNPKNKELAEKVIDLFKKSDKSKLIPHKDLLHILPDNNIAEKVIYSLEKDYGLIERCGKEAFRLNDKGWKFTTFDQLEKDSRKTPLTLYQKIYLFFFIPVSILALSNRFFPSVPKSDFQELSRGFDSLNIEFDSVKKQIELLTKQNLNDSSQTKSYLDVKID</sequence>
<dbReference type="RefSeq" id="WP_226696992.1">
    <property type="nucleotide sequence ID" value="NZ_JAJAPX010000008.1"/>
</dbReference>
<keyword evidence="1" id="KW-0812">Transmembrane</keyword>
<comment type="caution">
    <text evidence="2">The sequence shown here is derived from an EMBL/GenBank/DDBJ whole genome shotgun (WGS) entry which is preliminary data.</text>
</comment>
<evidence type="ECO:0000313" key="2">
    <source>
        <dbReference type="EMBL" id="MCB4809634.1"/>
    </source>
</evidence>
<dbReference type="AlphaFoldDB" id="A0A9X1IB05"/>
<accession>A0A9X1IB05</accession>
<feature type="transmembrane region" description="Helical" evidence="1">
    <location>
        <begin position="92"/>
        <end position="110"/>
    </location>
</feature>
<dbReference type="Proteomes" id="UP001139286">
    <property type="component" value="Unassembled WGS sequence"/>
</dbReference>
<evidence type="ECO:0000256" key="1">
    <source>
        <dbReference type="SAM" id="Phobius"/>
    </source>
</evidence>
<name>A0A9X1IB05_9FLAO</name>
<dbReference type="EMBL" id="JAJAPX010000008">
    <property type="protein sequence ID" value="MCB4809634.1"/>
    <property type="molecule type" value="Genomic_DNA"/>
</dbReference>
<reference evidence="2" key="1">
    <citation type="submission" date="2021-10" db="EMBL/GenBank/DDBJ databases">
        <title>Tamlana sargassums sp. nov., and Tamlana laminarinivorans sp. nov., two new bacteria isolated from the brown alga.</title>
        <authorList>
            <person name="Li J."/>
        </authorList>
    </citation>
    <scope>NUCLEOTIDE SEQUENCE</scope>
    <source>
        <strain evidence="2">62-3</strain>
    </source>
</reference>
<keyword evidence="1" id="KW-1133">Transmembrane helix</keyword>
<evidence type="ECO:0000313" key="3">
    <source>
        <dbReference type="Proteomes" id="UP001139286"/>
    </source>
</evidence>
<protein>
    <submittedName>
        <fullName evidence="2">Uncharacterized protein</fullName>
    </submittedName>
</protein>
<organism evidence="2 3">
    <name type="scientific">Neotamlana sargassicola</name>
    <dbReference type="NCBI Taxonomy" id="2883125"/>
    <lineage>
        <taxon>Bacteria</taxon>
        <taxon>Pseudomonadati</taxon>
        <taxon>Bacteroidota</taxon>
        <taxon>Flavobacteriia</taxon>
        <taxon>Flavobacteriales</taxon>
        <taxon>Flavobacteriaceae</taxon>
        <taxon>Neotamlana</taxon>
    </lineage>
</organism>
<keyword evidence="3" id="KW-1185">Reference proteome</keyword>
<proteinExistence type="predicted"/>
<gene>
    <name evidence="2" type="ORF">LG651_15365</name>
</gene>